<sequence length="264" mass="30323">MTEQMMPTSEEMTLEELTTEKELRRRELEQAFGSYNFVVVRKELFAHLRDPAVTIRKGSITFNTACINGLEDVVFVQLLLCEDEKKFAVKGCQENDKDALRWCIAKPDKRKSRKMTCPDFTDKLYELMHWDSKCRYKILGYKIEFEGETYYVFDLIVKETFREKPKKGEVIDETVDYKKGYYSEDIAGTFGVPVEEHKKQTQVTVENGYINVAMLTGDKKPVEIEQAGKQLTLEDNSAPANSTGEVYPDVEEEVSDGEPVVGEC</sequence>
<dbReference type="PATRIC" id="fig|1341157.4.peg.1136"/>
<protein>
    <submittedName>
        <fullName evidence="2">Uncharacterized protein</fullName>
    </submittedName>
</protein>
<dbReference type="RefSeq" id="WP_051456533.1">
    <property type="nucleotide sequence ID" value="NZ_ATAX01000017.1"/>
</dbReference>
<reference evidence="2 3" key="1">
    <citation type="journal article" date="2014" name="PLoS ONE">
        <title>Rumen cellulosomics: divergent fiber-degrading strategies revealed by comparative genome-wide analysis of six ruminococcal strains.</title>
        <authorList>
            <person name="Dassa B."/>
            <person name="Borovok I."/>
            <person name="Ruimy-Israeli V."/>
            <person name="Lamed R."/>
            <person name="Flint H.J."/>
            <person name="Duncan S.H."/>
            <person name="Henrissat B."/>
            <person name="Coutinho P."/>
            <person name="Morrison M."/>
            <person name="Mosoni P."/>
            <person name="Yeoman C.J."/>
            <person name="White B.A."/>
            <person name="Bayer E.A."/>
        </authorList>
    </citation>
    <scope>NUCLEOTIDE SEQUENCE [LARGE SCALE GENOMIC DNA]</scope>
    <source>
        <strain evidence="2 3">007c</strain>
    </source>
</reference>
<evidence type="ECO:0000313" key="2">
    <source>
        <dbReference type="EMBL" id="EWM54163.1"/>
    </source>
</evidence>
<name>W7UK67_RUMFL</name>
<proteinExistence type="predicted"/>
<evidence type="ECO:0000256" key="1">
    <source>
        <dbReference type="SAM" id="MobiDB-lite"/>
    </source>
</evidence>
<dbReference type="AlphaFoldDB" id="W7UK67"/>
<evidence type="ECO:0000313" key="3">
    <source>
        <dbReference type="Proteomes" id="UP000019365"/>
    </source>
</evidence>
<dbReference type="eggNOG" id="COG1961">
    <property type="taxonomic scope" value="Bacteria"/>
</dbReference>
<accession>W7UK67</accession>
<gene>
    <name evidence="2" type="ORF">RF007C_02485</name>
</gene>
<dbReference type="EMBL" id="ATAX01000017">
    <property type="protein sequence ID" value="EWM54163.1"/>
    <property type="molecule type" value="Genomic_DNA"/>
</dbReference>
<comment type="caution">
    <text evidence="2">The sequence shown here is derived from an EMBL/GenBank/DDBJ whole genome shotgun (WGS) entry which is preliminary data.</text>
</comment>
<feature type="region of interest" description="Disordered" evidence="1">
    <location>
        <begin position="229"/>
        <end position="264"/>
    </location>
</feature>
<dbReference type="OrthoDB" id="1955571at2"/>
<organism evidence="2 3">
    <name type="scientific">Ruminococcus flavefaciens 007c</name>
    <dbReference type="NCBI Taxonomy" id="1341157"/>
    <lineage>
        <taxon>Bacteria</taxon>
        <taxon>Bacillati</taxon>
        <taxon>Bacillota</taxon>
        <taxon>Clostridia</taxon>
        <taxon>Eubacteriales</taxon>
        <taxon>Oscillospiraceae</taxon>
        <taxon>Ruminococcus</taxon>
    </lineage>
</organism>
<feature type="compositionally biased region" description="Polar residues" evidence="1">
    <location>
        <begin position="233"/>
        <end position="244"/>
    </location>
</feature>
<keyword evidence="3" id="KW-1185">Reference proteome</keyword>
<dbReference type="Proteomes" id="UP000019365">
    <property type="component" value="Unassembled WGS sequence"/>
</dbReference>